<dbReference type="Proteomes" id="UP000605201">
    <property type="component" value="Unassembled WGS sequence"/>
</dbReference>
<organism evidence="1 2">
    <name type="scientific">Candidatus Desulfatibia vada</name>
    <dbReference type="NCBI Taxonomy" id="2841696"/>
    <lineage>
        <taxon>Bacteria</taxon>
        <taxon>Pseudomonadati</taxon>
        <taxon>Thermodesulfobacteriota</taxon>
        <taxon>Desulfobacteria</taxon>
        <taxon>Desulfobacterales</taxon>
        <taxon>Desulfobacterales incertae sedis</taxon>
        <taxon>Candidatus Desulfatibia</taxon>
    </lineage>
</organism>
<protein>
    <recommendedName>
        <fullName evidence="3">PilZ domain-containing protein</fullName>
    </recommendedName>
</protein>
<comment type="caution">
    <text evidence="1">The sequence shown here is derived from an EMBL/GenBank/DDBJ whole genome shotgun (WGS) entry which is preliminary data.</text>
</comment>
<evidence type="ECO:0000313" key="1">
    <source>
        <dbReference type="EMBL" id="MBC8431957.1"/>
    </source>
</evidence>
<gene>
    <name evidence="1" type="ORF">H8D96_08550</name>
</gene>
<proteinExistence type="predicted"/>
<evidence type="ECO:0008006" key="3">
    <source>
        <dbReference type="Google" id="ProtNLM"/>
    </source>
</evidence>
<evidence type="ECO:0000313" key="2">
    <source>
        <dbReference type="Proteomes" id="UP000605201"/>
    </source>
</evidence>
<name>A0A8J6P2D8_9BACT</name>
<sequence>MFCADELSEVRHDITSRDKLPLFQLIDKKTVKRTERRTHKRFRVNQDAFAFALIRPAAAMTMKVRNRSMAEIAMAAYRSKPTKFGRINEISMGGLSFRYIAGEVKSNQSLVLDIVLSICGFYLGNLTFKSIADVEIADDFPVAPIKMRWHRVQFEGLVPDQVSKLDYLIRNFSVSEV</sequence>
<accession>A0A8J6P2D8</accession>
<dbReference type="AlphaFoldDB" id="A0A8J6P2D8"/>
<reference evidence="1 2" key="1">
    <citation type="submission" date="2020-08" db="EMBL/GenBank/DDBJ databases">
        <title>Bridging the membrane lipid divide: bacteria of the FCB group superphylum have the potential to synthesize archaeal ether lipids.</title>
        <authorList>
            <person name="Villanueva L."/>
            <person name="Von Meijenfeldt F.A.B."/>
            <person name="Westbye A.B."/>
            <person name="Yadav S."/>
            <person name="Hopmans E.C."/>
            <person name="Dutilh B.E."/>
            <person name="Sinninghe Damste J.S."/>
        </authorList>
    </citation>
    <scope>NUCLEOTIDE SEQUENCE [LARGE SCALE GENOMIC DNA]</scope>
    <source>
        <strain evidence="1">NIOZ-UU17</strain>
    </source>
</reference>
<dbReference type="EMBL" id="JACNIG010000195">
    <property type="protein sequence ID" value="MBC8431957.1"/>
    <property type="molecule type" value="Genomic_DNA"/>
</dbReference>